<keyword evidence="1" id="KW-0812">Transmembrane</keyword>
<dbReference type="SUPFAM" id="SSF88659">
    <property type="entry name" value="Sigma3 and sigma4 domains of RNA polymerase sigma factors"/>
    <property type="match status" value="1"/>
</dbReference>
<comment type="caution">
    <text evidence="2">The sequence shown here is derived from an EMBL/GenBank/DDBJ whole genome shotgun (WGS) entry which is preliminary data.</text>
</comment>
<reference evidence="2" key="1">
    <citation type="journal article" date="2012" name="PLoS ONE">
        <title>Gene sets for utilization of primary and secondary nutrition supplies in the distal gut of endangered iberian lynx.</title>
        <authorList>
            <person name="Alcaide M."/>
            <person name="Messina E."/>
            <person name="Richter M."/>
            <person name="Bargiela R."/>
            <person name="Peplies J."/>
            <person name="Huws S.A."/>
            <person name="Newbold C.J."/>
            <person name="Golyshin P.N."/>
            <person name="Simon M.A."/>
            <person name="Lopez G."/>
            <person name="Yakimov M.M."/>
            <person name="Ferrer M."/>
        </authorList>
    </citation>
    <scope>NUCLEOTIDE SEQUENCE</scope>
</reference>
<dbReference type="InterPro" id="IPR013324">
    <property type="entry name" value="RNA_pol_sigma_r3/r4-like"/>
</dbReference>
<sequence>EIADHLGISVHTVHEYITSSLHIIRRYLIKYREMKSDVLSFFILFLLSSSILSTLTS</sequence>
<dbReference type="EMBL" id="AMCI01002380">
    <property type="protein sequence ID" value="EJX02872.1"/>
    <property type="molecule type" value="Genomic_DNA"/>
</dbReference>
<gene>
    <name evidence="2" type="ORF">EVA_09019</name>
</gene>
<dbReference type="AlphaFoldDB" id="J9G6J8"/>
<keyword evidence="1" id="KW-0472">Membrane</keyword>
<name>J9G6J8_9ZZZZ</name>
<organism evidence="2">
    <name type="scientific">gut metagenome</name>
    <dbReference type="NCBI Taxonomy" id="749906"/>
    <lineage>
        <taxon>unclassified sequences</taxon>
        <taxon>metagenomes</taxon>
        <taxon>organismal metagenomes</taxon>
    </lineage>
</organism>
<accession>J9G6J8</accession>
<keyword evidence="1" id="KW-1133">Transmembrane helix</keyword>
<protein>
    <submittedName>
        <fullName evidence="2">Uncharacterized protein</fullName>
    </submittedName>
</protein>
<evidence type="ECO:0000256" key="1">
    <source>
        <dbReference type="SAM" id="Phobius"/>
    </source>
</evidence>
<evidence type="ECO:0000313" key="2">
    <source>
        <dbReference type="EMBL" id="EJX02872.1"/>
    </source>
</evidence>
<feature type="transmembrane region" description="Helical" evidence="1">
    <location>
        <begin position="38"/>
        <end position="56"/>
    </location>
</feature>
<feature type="non-terminal residue" evidence="2">
    <location>
        <position position="1"/>
    </location>
</feature>
<proteinExistence type="predicted"/>